<accession>A0ABU4JWQ1</accession>
<keyword evidence="2" id="KW-1185">Reference proteome</keyword>
<protein>
    <submittedName>
        <fullName evidence="1">Uncharacterized protein</fullName>
    </submittedName>
</protein>
<evidence type="ECO:0000313" key="1">
    <source>
        <dbReference type="EMBL" id="MDW8802577.1"/>
    </source>
</evidence>
<organism evidence="1 2">
    <name type="scientific">Clostridium tanneri</name>
    <dbReference type="NCBI Taxonomy" id="3037988"/>
    <lineage>
        <taxon>Bacteria</taxon>
        <taxon>Bacillati</taxon>
        <taxon>Bacillota</taxon>
        <taxon>Clostridia</taxon>
        <taxon>Eubacteriales</taxon>
        <taxon>Clostridiaceae</taxon>
        <taxon>Clostridium</taxon>
    </lineage>
</organism>
<dbReference type="EMBL" id="JARUJP010000023">
    <property type="protein sequence ID" value="MDW8802577.1"/>
    <property type="molecule type" value="Genomic_DNA"/>
</dbReference>
<gene>
    <name evidence="1" type="ORF">P8V03_15625</name>
</gene>
<reference evidence="1 2" key="1">
    <citation type="submission" date="2023-04" db="EMBL/GenBank/DDBJ databases">
        <title>Clostridium tannerae sp. nov., isolated from the fecal material of an alpaca.</title>
        <authorList>
            <person name="Miller S."/>
            <person name="Hendry M."/>
            <person name="King J."/>
            <person name="Sankaranarayanan K."/>
            <person name="Lawson P.A."/>
        </authorList>
    </citation>
    <scope>NUCLEOTIDE SEQUENCE [LARGE SCALE GENOMIC DNA]</scope>
    <source>
        <strain evidence="1 2">A1-XYC3</strain>
    </source>
</reference>
<proteinExistence type="predicted"/>
<evidence type="ECO:0000313" key="2">
    <source>
        <dbReference type="Proteomes" id="UP001281656"/>
    </source>
</evidence>
<dbReference type="RefSeq" id="WP_318798892.1">
    <property type="nucleotide sequence ID" value="NZ_JARUJP010000023.1"/>
</dbReference>
<dbReference type="Proteomes" id="UP001281656">
    <property type="component" value="Unassembled WGS sequence"/>
</dbReference>
<sequence>MNDNYYDYEAEYESAAVLENLEKHEYDDKYILKKLMEGKSREEIALNLNHKNYRTLDMYMRRRGYVWDSIRQTYIIKNNFSSKESFHDSMSGKVQRIISLFSSGLDPMEVAKKAGMSDHRSMAAYMKAKGYIWSSESQNYILSKGKQNTRDNLETEFQSLKNFSSNTNLQEDDRSIDNKDIVDYNLASLSTSSSQLERLEGLIPMLEMINKNRDKLAELLSFNTSATIPRYVVGGITITKSLCMSHSLAELIKEFSKEKNISQREIFEVAIIEFFKKYGYEREINSLFSS</sequence>
<name>A0ABU4JWQ1_9CLOT</name>
<comment type="caution">
    <text evidence="1">The sequence shown here is derived from an EMBL/GenBank/DDBJ whole genome shotgun (WGS) entry which is preliminary data.</text>
</comment>